<comment type="subcellular location">
    <subcellularLocation>
        <location evidence="1">Membrane</location>
        <topology evidence="1">Multi-pass membrane protein</topology>
    </subcellularLocation>
</comment>
<protein>
    <submittedName>
        <fullName evidence="13">Atp6 protein</fullName>
    </submittedName>
</protein>
<gene>
    <name evidence="13" type="primary">atp6</name>
</gene>
<dbReference type="PRINTS" id="PR00123">
    <property type="entry name" value="ATPASEA"/>
</dbReference>
<dbReference type="InterPro" id="IPR035908">
    <property type="entry name" value="F0_ATP_A_sf"/>
</dbReference>
<dbReference type="GO" id="GO:0015078">
    <property type="term" value="F:proton transmembrane transporter activity"/>
    <property type="evidence" value="ECO:0007669"/>
    <property type="project" value="InterPro"/>
</dbReference>
<proteinExistence type="inferred from homology"/>
<evidence type="ECO:0000256" key="12">
    <source>
        <dbReference type="SAM" id="SignalP"/>
    </source>
</evidence>
<feature type="transmembrane region" description="Helical" evidence="11">
    <location>
        <begin position="116"/>
        <end position="135"/>
    </location>
</feature>
<evidence type="ECO:0000256" key="7">
    <source>
        <dbReference type="ARBA" id="ARBA00022989"/>
    </source>
</evidence>
<dbReference type="SUPFAM" id="SSF81336">
    <property type="entry name" value="F1F0 ATP synthase subunit A"/>
    <property type="match status" value="1"/>
</dbReference>
<evidence type="ECO:0000256" key="11">
    <source>
        <dbReference type="SAM" id="Phobius"/>
    </source>
</evidence>
<evidence type="ECO:0000256" key="3">
    <source>
        <dbReference type="ARBA" id="ARBA00022448"/>
    </source>
</evidence>
<dbReference type="GeneID" id="22283064"/>
<feature type="transmembrane region" description="Helical" evidence="11">
    <location>
        <begin position="248"/>
        <end position="266"/>
    </location>
</feature>
<keyword evidence="3" id="KW-0813">Transport</keyword>
<feature type="signal peptide" evidence="12">
    <location>
        <begin position="1"/>
        <end position="18"/>
    </location>
</feature>
<dbReference type="AlphaFoldDB" id="A0A0A0UZD7"/>
<comment type="similarity">
    <text evidence="2">Belongs to the ATPase A chain family.</text>
</comment>
<keyword evidence="5 11" id="KW-0812">Transmembrane</keyword>
<sequence>MSLLLLLLSAYALTKTKSTHKLSMYNYMAMSNLDWSSPTPLMSTFSVLLTITAILLLPTNTLWNTRWSNTMEKLANSDLCNQNNSYTTTFNILHIMMLSNLISLFSYNWIINSQWWVILLTTTLYLLSLWSGMLLNSGFKVFGKNAPLSWTLINMSLWMFHNMSYAIRFISLPFRMMMNLIVGTFLMEFAKSSTMNTALISMYETFVMLVQTTVFTILMNMYYSEMTMAPEWITHTKTYKPILKKGTISNYMTLIKNSLIMAILLYKNTTPKLMPY</sequence>
<dbReference type="EMBL" id="KM357417">
    <property type="protein sequence ID" value="AIW57028.1"/>
    <property type="molecule type" value="Genomic_DNA"/>
</dbReference>
<keyword evidence="10" id="KW-0066">ATP synthesis</keyword>
<keyword evidence="9 11" id="KW-0472">Membrane</keyword>
<evidence type="ECO:0000256" key="8">
    <source>
        <dbReference type="ARBA" id="ARBA00023065"/>
    </source>
</evidence>
<accession>A0A0A0UZD7</accession>
<keyword evidence="6" id="KW-0375">Hydrogen ion transport</keyword>
<dbReference type="GO" id="GO:0015986">
    <property type="term" value="P:proton motive force-driven ATP synthesis"/>
    <property type="evidence" value="ECO:0007669"/>
    <property type="project" value="InterPro"/>
</dbReference>
<evidence type="ECO:0000256" key="5">
    <source>
        <dbReference type="ARBA" id="ARBA00022692"/>
    </source>
</evidence>
<keyword evidence="8" id="KW-0406">Ion transport</keyword>
<keyword evidence="13" id="KW-0496">Mitochondrion</keyword>
<dbReference type="InterPro" id="IPR000568">
    <property type="entry name" value="ATP_synth_F0_asu"/>
</dbReference>
<feature type="transmembrane region" description="Helical" evidence="11">
    <location>
        <begin position="173"/>
        <end position="190"/>
    </location>
</feature>
<evidence type="ECO:0000256" key="9">
    <source>
        <dbReference type="ARBA" id="ARBA00023136"/>
    </source>
</evidence>
<keyword evidence="12" id="KW-0732">Signal</keyword>
<dbReference type="CTD" id="4508"/>
<dbReference type="RefSeq" id="YP_009110091.1">
    <property type="nucleotide sequence ID" value="NC_025754.1"/>
</dbReference>
<evidence type="ECO:0000256" key="2">
    <source>
        <dbReference type="ARBA" id="ARBA00006810"/>
    </source>
</evidence>
<feature type="transmembrane region" description="Helical" evidence="11">
    <location>
        <begin position="202"/>
        <end position="223"/>
    </location>
</feature>
<evidence type="ECO:0000256" key="4">
    <source>
        <dbReference type="ARBA" id="ARBA00022547"/>
    </source>
</evidence>
<keyword evidence="7 11" id="KW-1133">Transmembrane helix</keyword>
<reference evidence="13" key="1">
    <citation type="journal article" date="2014" name="Int. J. Parasitol.">
        <title>Mitochondrial genomes of Trichinella species and genotypes ? a basis for diagnosis, and systematic and epidemiological explorations.</title>
        <authorList>
            <person name="Mohandas N."/>
            <person name="Pozio E."/>
            <person name="La Rosa G."/>
            <person name="Korhonen P.K."/>
            <person name="Young N.D."/>
            <person name="Koehler A.V."/>
            <person name="Hall R.S."/>
            <person name="Sternberg P.W."/>
            <person name="Boag P.R."/>
            <person name="Jex A.R."/>
            <person name="Chang B.C."/>
            <person name="Gasser R.B."/>
        </authorList>
    </citation>
    <scope>NUCLEOTIDE SEQUENCE</scope>
    <source>
        <strain evidence="13">ISS1980</strain>
    </source>
</reference>
<keyword evidence="4" id="KW-0138">CF(0)</keyword>
<evidence type="ECO:0000256" key="10">
    <source>
        <dbReference type="ARBA" id="ARBA00023310"/>
    </source>
</evidence>
<feature type="chain" id="PRO_5001977972" evidence="12">
    <location>
        <begin position="19"/>
        <end position="276"/>
    </location>
</feature>
<dbReference type="GO" id="GO:0045259">
    <property type="term" value="C:proton-transporting ATP synthase complex"/>
    <property type="evidence" value="ECO:0007669"/>
    <property type="project" value="UniProtKB-KW"/>
</dbReference>
<evidence type="ECO:0000256" key="1">
    <source>
        <dbReference type="ARBA" id="ARBA00004141"/>
    </source>
</evidence>
<feature type="transmembrane region" description="Helical" evidence="11">
    <location>
        <begin position="92"/>
        <end position="110"/>
    </location>
</feature>
<evidence type="ECO:0000313" key="13">
    <source>
        <dbReference type="EMBL" id="AIW57028.1"/>
    </source>
</evidence>
<organism evidence="13">
    <name type="scientific">Trichinella papuae</name>
    <dbReference type="NCBI Taxonomy" id="268474"/>
    <lineage>
        <taxon>Eukaryota</taxon>
        <taxon>Metazoa</taxon>
        <taxon>Ecdysozoa</taxon>
        <taxon>Nematoda</taxon>
        <taxon>Enoplea</taxon>
        <taxon>Dorylaimia</taxon>
        <taxon>Trichinellida</taxon>
        <taxon>Trichinellidae</taxon>
        <taxon>Trichinella</taxon>
    </lineage>
</organism>
<geneLocation type="mitochondrion" evidence="13"/>
<feature type="transmembrane region" description="Helical" evidence="11">
    <location>
        <begin position="42"/>
        <end position="63"/>
    </location>
</feature>
<evidence type="ECO:0000256" key="6">
    <source>
        <dbReference type="ARBA" id="ARBA00022781"/>
    </source>
</evidence>
<name>A0A0A0UZD7_9BILA</name>